<dbReference type="EC" id="3.1.26.4" evidence="4 10"/>
<dbReference type="SUPFAM" id="SSF53098">
    <property type="entry name" value="Ribonuclease H-like"/>
    <property type="match status" value="1"/>
</dbReference>
<organism evidence="13 14">
    <name type="scientific">Streptomyces gobitricini</name>
    <dbReference type="NCBI Taxonomy" id="68211"/>
    <lineage>
        <taxon>Bacteria</taxon>
        <taxon>Bacillati</taxon>
        <taxon>Actinomycetota</taxon>
        <taxon>Actinomycetes</taxon>
        <taxon>Kitasatosporales</taxon>
        <taxon>Streptomycetaceae</taxon>
        <taxon>Streptomyces</taxon>
    </lineage>
</organism>
<dbReference type="InterPro" id="IPR002156">
    <property type="entry name" value="RNaseH_domain"/>
</dbReference>
<reference evidence="13 14" key="1">
    <citation type="journal article" date="2019" name="Int. J. Syst. Evol. Microbiol.">
        <title>The Global Catalogue of Microorganisms (GCM) 10K type strain sequencing project: providing services to taxonomists for standard genome sequencing and annotation.</title>
        <authorList>
            <consortium name="The Broad Institute Genomics Platform"/>
            <consortium name="The Broad Institute Genome Sequencing Center for Infectious Disease"/>
            <person name="Wu L."/>
            <person name="Ma J."/>
        </authorList>
    </citation>
    <scope>NUCLEOTIDE SEQUENCE [LARGE SCALE GENOMIC DNA]</scope>
    <source>
        <strain evidence="13 14">JCM 5062</strain>
    </source>
</reference>
<evidence type="ECO:0000256" key="7">
    <source>
        <dbReference type="ARBA" id="ARBA00022759"/>
    </source>
</evidence>
<dbReference type="InterPro" id="IPR012337">
    <property type="entry name" value="RNaseH-like_sf"/>
</dbReference>
<evidence type="ECO:0000259" key="12">
    <source>
        <dbReference type="PROSITE" id="PS50879"/>
    </source>
</evidence>
<evidence type="ECO:0000256" key="9">
    <source>
        <dbReference type="ARBA" id="ARBA00022842"/>
    </source>
</evidence>
<sequence>MSDRIIAACDGAAKGNPGPAGWGWVVADAEGHPERWEAGPLGRATNNIGELTALLRLLEAVDPATPLEVRMDSQYAMKAVTQWLPNWKRNGWRTAAGKPVANQELVQGIDALLADRDVEFRYVPAHRVDGDPLNAIADQAASDAAVTQRAAGTALGDTEVPRPVPERSAPARPRTGAAPKKRPARAASGGAARTIKAKFRGTCPCGRTYAAGEPIAKLGTRWGHPDCGTLSPAGSSD</sequence>
<keyword evidence="14" id="KW-1185">Reference proteome</keyword>
<dbReference type="PANTHER" id="PTHR10642">
    <property type="entry name" value="RIBONUCLEASE H1"/>
    <property type="match status" value="1"/>
</dbReference>
<evidence type="ECO:0000256" key="10">
    <source>
        <dbReference type="HAMAP-Rule" id="MF_00042"/>
    </source>
</evidence>
<dbReference type="Pfam" id="PF00075">
    <property type="entry name" value="RNase_H"/>
    <property type="match status" value="1"/>
</dbReference>
<comment type="caution">
    <text evidence="13">The sequence shown here is derived from an EMBL/GenBank/DDBJ whole genome shotgun (WGS) entry which is preliminary data.</text>
</comment>
<dbReference type="RefSeq" id="WP_344360606.1">
    <property type="nucleotide sequence ID" value="NZ_BAAASR010000015.1"/>
</dbReference>
<feature type="binding site" evidence="10">
    <location>
        <position position="138"/>
    </location>
    <ligand>
        <name>Mg(2+)</name>
        <dbReference type="ChEBI" id="CHEBI:18420"/>
        <label>2</label>
    </ligand>
</feature>
<dbReference type="InterPro" id="IPR050092">
    <property type="entry name" value="RNase_H"/>
</dbReference>
<evidence type="ECO:0000256" key="5">
    <source>
        <dbReference type="ARBA" id="ARBA00022722"/>
    </source>
</evidence>
<evidence type="ECO:0000256" key="3">
    <source>
        <dbReference type="ARBA" id="ARBA00011245"/>
    </source>
</evidence>
<feature type="domain" description="RNase H type-1" evidence="12">
    <location>
        <begin position="1"/>
        <end position="146"/>
    </location>
</feature>
<keyword evidence="7 10" id="KW-0255">Endonuclease</keyword>
<evidence type="ECO:0000313" key="14">
    <source>
        <dbReference type="Proteomes" id="UP001499942"/>
    </source>
</evidence>
<dbReference type="Gene3D" id="3.30.420.10">
    <property type="entry name" value="Ribonuclease H-like superfamily/Ribonuclease H"/>
    <property type="match status" value="1"/>
</dbReference>
<comment type="similarity">
    <text evidence="2 10">Belongs to the RNase H family.</text>
</comment>
<comment type="subcellular location">
    <subcellularLocation>
        <location evidence="10">Cytoplasm</location>
    </subcellularLocation>
</comment>
<evidence type="ECO:0000256" key="4">
    <source>
        <dbReference type="ARBA" id="ARBA00012180"/>
    </source>
</evidence>
<dbReference type="InterPro" id="IPR036397">
    <property type="entry name" value="RNaseH_sf"/>
</dbReference>
<dbReference type="Proteomes" id="UP001499942">
    <property type="component" value="Unassembled WGS sequence"/>
</dbReference>
<comment type="cofactor">
    <cofactor evidence="10">
        <name>Mg(2+)</name>
        <dbReference type="ChEBI" id="CHEBI:18420"/>
    </cofactor>
    <text evidence="10">Binds 1 Mg(2+) ion per subunit. May bind a second metal ion at a regulatory site, or after substrate binding.</text>
</comment>
<dbReference type="EMBL" id="BAAASR010000015">
    <property type="protein sequence ID" value="GAA2494267.1"/>
    <property type="molecule type" value="Genomic_DNA"/>
</dbReference>
<proteinExistence type="inferred from homology"/>
<evidence type="ECO:0000256" key="8">
    <source>
        <dbReference type="ARBA" id="ARBA00022801"/>
    </source>
</evidence>
<feature type="region of interest" description="Disordered" evidence="11">
    <location>
        <begin position="147"/>
        <end position="193"/>
    </location>
</feature>
<protein>
    <recommendedName>
        <fullName evidence="4 10">Ribonuclease H</fullName>
        <shortName evidence="10">RNase H</shortName>
        <ecNumber evidence="4 10">3.1.26.4</ecNumber>
    </recommendedName>
</protein>
<name>A0ABN3M1H7_9ACTN</name>
<dbReference type="HAMAP" id="MF_00042">
    <property type="entry name" value="RNase_H"/>
    <property type="match status" value="1"/>
</dbReference>
<evidence type="ECO:0000256" key="11">
    <source>
        <dbReference type="SAM" id="MobiDB-lite"/>
    </source>
</evidence>
<feature type="region of interest" description="Disordered" evidence="11">
    <location>
        <begin position="218"/>
        <end position="237"/>
    </location>
</feature>
<evidence type="ECO:0000256" key="2">
    <source>
        <dbReference type="ARBA" id="ARBA00005300"/>
    </source>
</evidence>
<comment type="subunit">
    <text evidence="3 10">Monomer.</text>
</comment>
<keyword evidence="6 10" id="KW-0479">Metal-binding</keyword>
<dbReference type="PANTHER" id="PTHR10642:SF26">
    <property type="entry name" value="RIBONUCLEASE H1"/>
    <property type="match status" value="1"/>
</dbReference>
<evidence type="ECO:0000313" key="13">
    <source>
        <dbReference type="EMBL" id="GAA2494267.1"/>
    </source>
</evidence>
<dbReference type="CDD" id="cd09278">
    <property type="entry name" value="RNase_HI_prokaryote_like"/>
    <property type="match status" value="1"/>
</dbReference>
<evidence type="ECO:0000256" key="1">
    <source>
        <dbReference type="ARBA" id="ARBA00000077"/>
    </source>
</evidence>
<dbReference type="PROSITE" id="PS50879">
    <property type="entry name" value="RNASE_H_1"/>
    <property type="match status" value="1"/>
</dbReference>
<gene>
    <name evidence="10" type="primary">rnhA</name>
    <name evidence="13" type="ORF">GCM10010393_27820</name>
</gene>
<feature type="binding site" evidence="10">
    <location>
        <position position="10"/>
    </location>
    <ligand>
        <name>Mg(2+)</name>
        <dbReference type="ChEBI" id="CHEBI:18420"/>
        <label>1</label>
    </ligand>
</feature>
<feature type="binding site" evidence="10">
    <location>
        <position position="50"/>
    </location>
    <ligand>
        <name>Mg(2+)</name>
        <dbReference type="ChEBI" id="CHEBI:18420"/>
        <label>1</label>
    </ligand>
</feature>
<keyword evidence="8 10" id="KW-0378">Hydrolase</keyword>
<comment type="function">
    <text evidence="10">Endonuclease that specifically degrades the RNA of RNA-DNA hybrids.</text>
</comment>
<feature type="binding site" evidence="10">
    <location>
        <position position="72"/>
    </location>
    <ligand>
        <name>Mg(2+)</name>
        <dbReference type="ChEBI" id="CHEBI:18420"/>
        <label>1</label>
    </ligand>
</feature>
<keyword evidence="10" id="KW-0963">Cytoplasm</keyword>
<dbReference type="InterPro" id="IPR022892">
    <property type="entry name" value="RNaseHI"/>
</dbReference>
<accession>A0ABN3M1H7</accession>
<comment type="catalytic activity">
    <reaction evidence="1 10">
        <text>Endonucleolytic cleavage to 5'-phosphomonoester.</text>
        <dbReference type="EC" id="3.1.26.4"/>
    </reaction>
</comment>
<feature type="binding site" evidence="10">
    <location>
        <position position="10"/>
    </location>
    <ligand>
        <name>Mg(2+)</name>
        <dbReference type="ChEBI" id="CHEBI:18420"/>
        <label>2</label>
    </ligand>
</feature>
<keyword evidence="9 10" id="KW-0460">Magnesium</keyword>
<evidence type="ECO:0000256" key="6">
    <source>
        <dbReference type="ARBA" id="ARBA00022723"/>
    </source>
</evidence>
<keyword evidence="5 10" id="KW-0540">Nuclease</keyword>
<feature type="compositionally biased region" description="Low complexity" evidence="11">
    <location>
        <begin position="167"/>
        <end position="178"/>
    </location>
</feature>